<dbReference type="SUPFAM" id="SSF161098">
    <property type="entry name" value="MetI-like"/>
    <property type="match status" value="1"/>
</dbReference>
<organism evidence="11 12">
    <name type="scientific">Streptomyces avermitilis</name>
    <dbReference type="NCBI Taxonomy" id="33903"/>
    <lineage>
        <taxon>Bacteria</taxon>
        <taxon>Bacillati</taxon>
        <taxon>Actinomycetota</taxon>
        <taxon>Actinomycetes</taxon>
        <taxon>Kitasatosporales</taxon>
        <taxon>Streptomycetaceae</taxon>
        <taxon>Streptomyces</taxon>
    </lineage>
</organism>
<evidence type="ECO:0000256" key="2">
    <source>
        <dbReference type="ARBA" id="ARBA00022448"/>
    </source>
</evidence>
<dbReference type="NCBIfam" id="TIGR03004">
    <property type="entry name" value="ectoine_ehuC"/>
    <property type="match status" value="1"/>
</dbReference>
<dbReference type="Pfam" id="PF00528">
    <property type="entry name" value="BPD_transp_1"/>
    <property type="match status" value="1"/>
</dbReference>
<feature type="region of interest" description="Disordered" evidence="9">
    <location>
        <begin position="217"/>
        <end position="249"/>
    </location>
</feature>
<feature type="transmembrane region" description="Helical" evidence="8">
    <location>
        <begin position="184"/>
        <end position="201"/>
    </location>
</feature>
<comment type="similarity">
    <text evidence="8">Belongs to the binding-protein-dependent transport system permease family.</text>
</comment>
<protein>
    <submittedName>
        <fullName evidence="11">Ectoine/hydroxyectoine ABC transporter permease subunit EhuC</fullName>
    </submittedName>
</protein>
<dbReference type="Proteomes" id="UP000299211">
    <property type="component" value="Unassembled WGS sequence"/>
</dbReference>
<sequence length="249" mass="26650">MSEISAGLWELLLKGVWITVQLTVYSAALGAVVAFTVGLARTHRLWVVRFLSGAYFEVFRGTSALVLMLWVFFVVPLTLGWQLVPMWAAVLTLGCTYGAYGSEIVRGAVAAVAPAQREAGIALSFTPAQRLRKIILPQAWPEMVPPFNNLLIELLKGTALVSVLGVGDITFAAQLVRNATGQSAPVYTVILVMYFVLAFLLTRVMRLVERRAKAGIGQSPAGGAAVTQKTGLGPQQDFARSWSGPGGAS</sequence>
<dbReference type="InterPro" id="IPR010065">
    <property type="entry name" value="AA_ABC_transptr_permease_3TM"/>
</dbReference>
<feature type="domain" description="ABC transmembrane type-1" evidence="10">
    <location>
        <begin position="16"/>
        <end position="205"/>
    </location>
</feature>
<dbReference type="CDD" id="cd06261">
    <property type="entry name" value="TM_PBP2"/>
    <property type="match status" value="1"/>
</dbReference>
<evidence type="ECO:0000256" key="9">
    <source>
        <dbReference type="SAM" id="MobiDB-lite"/>
    </source>
</evidence>
<name>A0A4D4MQK8_STRAX</name>
<dbReference type="GO" id="GO:0022857">
    <property type="term" value="F:transmembrane transporter activity"/>
    <property type="evidence" value="ECO:0007669"/>
    <property type="project" value="InterPro"/>
</dbReference>
<feature type="transmembrane region" description="Helical" evidence="8">
    <location>
        <begin position="61"/>
        <end position="84"/>
    </location>
</feature>
<comment type="subcellular location">
    <subcellularLocation>
        <location evidence="1 8">Cell membrane</location>
        <topology evidence="1 8">Multi-pass membrane protein</topology>
    </subcellularLocation>
</comment>
<dbReference type="GO" id="GO:0043190">
    <property type="term" value="C:ATP-binding cassette (ABC) transporter complex"/>
    <property type="evidence" value="ECO:0007669"/>
    <property type="project" value="InterPro"/>
</dbReference>
<dbReference type="Gene3D" id="1.10.3720.10">
    <property type="entry name" value="MetI-like"/>
    <property type="match status" value="1"/>
</dbReference>
<evidence type="ECO:0000259" key="10">
    <source>
        <dbReference type="PROSITE" id="PS50928"/>
    </source>
</evidence>
<evidence type="ECO:0000256" key="5">
    <source>
        <dbReference type="ARBA" id="ARBA00022970"/>
    </source>
</evidence>
<dbReference type="GO" id="GO:0006865">
    <property type="term" value="P:amino acid transport"/>
    <property type="evidence" value="ECO:0007669"/>
    <property type="project" value="UniProtKB-KW"/>
</dbReference>
<keyword evidence="2 8" id="KW-0813">Transport</keyword>
<proteinExistence type="inferred from homology"/>
<keyword evidence="7 8" id="KW-0472">Membrane</keyword>
<dbReference type="PANTHER" id="PTHR30614:SF0">
    <property type="entry name" value="L-CYSTINE TRANSPORT SYSTEM PERMEASE PROTEIN TCYL"/>
    <property type="match status" value="1"/>
</dbReference>
<keyword evidence="5" id="KW-0029">Amino-acid transport</keyword>
<dbReference type="STRING" id="33903.AQJ43_25630"/>
<keyword evidence="4 8" id="KW-0812">Transmembrane</keyword>
<evidence type="ECO:0000256" key="7">
    <source>
        <dbReference type="ARBA" id="ARBA00023136"/>
    </source>
</evidence>
<evidence type="ECO:0000313" key="12">
    <source>
        <dbReference type="Proteomes" id="UP000299211"/>
    </source>
</evidence>
<keyword evidence="6 8" id="KW-1133">Transmembrane helix</keyword>
<dbReference type="InterPro" id="IPR000515">
    <property type="entry name" value="MetI-like"/>
</dbReference>
<dbReference type="RefSeq" id="WP_010986633.1">
    <property type="nucleotide sequence ID" value="NZ_BAABTN010000013.1"/>
</dbReference>
<accession>A0A4D4MQK8</accession>
<dbReference type="PANTHER" id="PTHR30614">
    <property type="entry name" value="MEMBRANE COMPONENT OF AMINO ACID ABC TRANSPORTER"/>
    <property type="match status" value="1"/>
</dbReference>
<keyword evidence="3" id="KW-1003">Cell membrane</keyword>
<evidence type="ECO:0000256" key="3">
    <source>
        <dbReference type="ARBA" id="ARBA00022475"/>
    </source>
</evidence>
<dbReference type="InterPro" id="IPR014342">
    <property type="entry name" value="Ectoine_EhuC"/>
</dbReference>
<feature type="transmembrane region" description="Helical" evidence="8">
    <location>
        <begin position="16"/>
        <end position="40"/>
    </location>
</feature>
<comment type="caution">
    <text evidence="11">The sequence shown here is derived from an EMBL/GenBank/DDBJ whole genome shotgun (WGS) entry which is preliminary data.</text>
</comment>
<evidence type="ECO:0000313" key="11">
    <source>
        <dbReference type="EMBL" id="GDY74430.1"/>
    </source>
</evidence>
<dbReference type="EMBL" id="BJHY01000001">
    <property type="protein sequence ID" value="GDY74430.1"/>
    <property type="molecule type" value="Genomic_DNA"/>
</dbReference>
<gene>
    <name evidence="11" type="ORF">SAV31267_039150</name>
</gene>
<dbReference type="AlphaFoldDB" id="A0A4D4MQK8"/>
<dbReference type="OMA" id="QLVPMWA"/>
<dbReference type="GeneID" id="41542317"/>
<evidence type="ECO:0000256" key="4">
    <source>
        <dbReference type="ARBA" id="ARBA00022692"/>
    </source>
</evidence>
<evidence type="ECO:0000256" key="1">
    <source>
        <dbReference type="ARBA" id="ARBA00004651"/>
    </source>
</evidence>
<dbReference type="InterPro" id="IPR035906">
    <property type="entry name" value="MetI-like_sf"/>
</dbReference>
<evidence type="ECO:0000256" key="6">
    <source>
        <dbReference type="ARBA" id="ARBA00022989"/>
    </source>
</evidence>
<dbReference type="NCBIfam" id="TIGR01726">
    <property type="entry name" value="HEQRo_perm_3TM"/>
    <property type="match status" value="1"/>
</dbReference>
<dbReference type="InterPro" id="IPR043429">
    <property type="entry name" value="ArtM/GltK/GlnP/TcyL/YhdX-like"/>
</dbReference>
<dbReference type="PROSITE" id="PS50928">
    <property type="entry name" value="ABC_TM1"/>
    <property type="match status" value="1"/>
</dbReference>
<reference evidence="11 12" key="1">
    <citation type="submission" date="2019-04" db="EMBL/GenBank/DDBJ databases">
        <title>Draft genome sequences of Streptomyces avermitilis ATCC 31267.</title>
        <authorList>
            <person name="Komaki H."/>
            <person name="Tamura T."/>
            <person name="Hosoyama A."/>
        </authorList>
    </citation>
    <scope>NUCLEOTIDE SEQUENCE [LARGE SCALE GENOMIC DNA]</scope>
    <source>
        <strain evidence="11 12">ATCC 31267</strain>
    </source>
</reference>
<evidence type="ECO:0000256" key="8">
    <source>
        <dbReference type="RuleBase" id="RU363032"/>
    </source>
</evidence>